<comment type="caution">
    <text evidence="1">The sequence shown here is derived from an EMBL/GenBank/DDBJ whole genome shotgun (WGS) entry which is preliminary data.</text>
</comment>
<keyword evidence="1" id="KW-0614">Plasmid</keyword>
<proteinExistence type="predicted"/>
<sequence>MDVEAKPMAGAVRETGEAVVRTEAMPGKDGARRSIKVFAGSIPLRSVKDSLLDRRARMCVSDRSDSRQCGSRCRRQFIHLQHRVVRLPPHWPMERTASSFSRRVTLFSSIPAADLPVAPILRQSVQAMPRGTHIIRRRPRPLPFKNQALI</sequence>
<protein>
    <submittedName>
        <fullName evidence="1">Uncharacterized protein</fullName>
    </submittedName>
</protein>
<dbReference type="Proteomes" id="UP000014411">
    <property type="component" value="Unassembled WGS sequence"/>
</dbReference>
<dbReference type="EMBL" id="AEYE02000033">
    <property type="protein sequence ID" value="EPE95038.1"/>
    <property type="molecule type" value="Genomic_DNA"/>
</dbReference>
<organism evidence="1 2">
    <name type="scientific">Rhizobium grahamii CCGE 502</name>
    <dbReference type="NCBI Taxonomy" id="990285"/>
    <lineage>
        <taxon>Bacteria</taxon>
        <taxon>Pseudomonadati</taxon>
        <taxon>Pseudomonadota</taxon>
        <taxon>Alphaproteobacteria</taxon>
        <taxon>Hyphomicrobiales</taxon>
        <taxon>Rhizobiaceae</taxon>
        <taxon>Rhizobium/Agrobacterium group</taxon>
        <taxon>Rhizobium</taxon>
    </lineage>
</organism>
<evidence type="ECO:0000313" key="2">
    <source>
        <dbReference type="Proteomes" id="UP000014411"/>
    </source>
</evidence>
<gene>
    <name evidence="1" type="ORF">RGCCGE502_26872</name>
</gene>
<reference evidence="1 2" key="1">
    <citation type="journal article" date="2012" name="J. Bacteriol.">
        <title>Genome sequence of Rhizobium grahamii CCGE502, a broad-host-range symbiont with low nodulation competitiveness in Phaseolus vulgaris.</title>
        <authorList>
            <person name="Althabegoiti M.J."/>
            <person name="Lozano L."/>
            <person name="Torres-Tejerizo G."/>
            <person name="Ormeno-Orrillo E."/>
            <person name="Rogel M.A."/>
            <person name="Gonzalez V."/>
            <person name="Martinez-Romero E."/>
        </authorList>
    </citation>
    <scope>NUCLEOTIDE SEQUENCE [LARGE SCALE GENOMIC DNA]</scope>
    <source>
        <strain evidence="1 2">CCGE 502</strain>
        <plasmid evidence="1">pRg502b</plasmid>
    </source>
</reference>
<keyword evidence="2" id="KW-1185">Reference proteome</keyword>
<geneLocation type="plasmid" evidence="1">
    <name>pRg502b</name>
</geneLocation>
<name>S3I6F4_9HYPH</name>
<dbReference type="HOGENOM" id="CLU_1739070_0_0_5"/>
<dbReference type="AlphaFoldDB" id="S3I6F4"/>
<accession>S3I6F4</accession>
<evidence type="ECO:0000313" key="1">
    <source>
        <dbReference type="EMBL" id="EPE95038.1"/>
    </source>
</evidence>